<evidence type="ECO:0000313" key="1">
    <source>
        <dbReference type="EMBL" id="NHN83635.1"/>
    </source>
</evidence>
<reference evidence="1 2" key="1">
    <citation type="journal article" date="2020" name="Int. J. Syst. Evol. Microbiol.">
        <title>Novel acetic acid bacteria from cider fermentations: Acetobacter conturbans sp. nov. and Acetobacter fallax sp. nov.</title>
        <authorList>
            <person name="Sombolestani A.S."/>
            <person name="Cleenwerck I."/>
            <person name="Cnockaert M."/>
            <person name="Borremans W."/>
            <person name="Wieme A.D."/>
            <person name="De Vuyst L."/>
            <person name="Vandamme P."/>
        </authorList>
    </citation>
    <scope>NUCLEOTIDE SEQUENCE [LARGE SCALE GENOMIC DNA]</scope>
    <source>
        <strain evidence="1 2">LMG 30640</strain>
    </source>
</reference>
<accession>A0ABX0JLV6</accession>
<comment type="caution">
    <text evidence="1">The sequence shown here is derived from an EMBL/GenBank/DDBJ whole genome shotgun (WGS) entry which is preliminary data.</text>
</comment>
<protein>
    <submittedName>
        <fullName evidence="1">Uncharacterized protein</fullName>
    </submittedName>
</protein>
<dbReference type="RefSeq" id="WP_173582074.1">
    <property type="nucleotide sequence ID" value="NZ_WOTB01000003.1"/>
</dbReference>
<dbReference type="EMBL" id="WOTB01000003">
    <property type="protein sequence ID" value="NHN83635.1"/>
    <property type="molecule type" value="Genomic_DNA"/>
</dbReference>
<evidence type="ECO:0000313" key="2">
    <source>
        <dbReference type="Proteomes" id="UP000635278"/>
    </source>
</evidence>
<proteinExistence type="predicted"/>
<dbReference type="Proteomes" id="UP000635278">
    <property type="component" value="Unassembled WGS sequence"/>
</dbReference>
<sequence length="114" mass="12738">MPRYHLSLKPTDSGSYAAVLMDMLYGWPIRFDRCSKARIDGKSEISGDSTGGLPNWRLTVSPVGSGLFQAVAEEDREWRIFFPECELQQENGESLLEGWAEDAEPIETREGIAA</sequence>
<gene>
    <name evidence="1" type="ORF">GOB93_03145</name>
</gene>
<name>A0ABX0JLV6_9PROT</name>
<organism evidence="1 2">
    <name type="scientific">Acetobacter musti</name>
    <dbReference type="NCBI Taxonomy" id="864732"/>
    <lineage>
        <taxon>Bacteria</taxon>
        <taxon>Pseudomonadati</taxon>
        <taxon>Pseudomonadota</taxon>
        <taxon>Alphaproteobacteria</taxon>
        <taxon>Acetobacterales</taxon>
        <taxon>Acetobacteraceae</taxon>
        <taxon>Acetobacter</taxon>
    </lineage>
</organism>
<keyword evidence="2" id="KW-1185">Reference proteome</keyword>